<accession>A0A8T1UUJ1</accession>
<comment type="caution">
    <text evidence="2">The sequence shown here is derived from an EMBL/GenBank/DDBJ whole genome shotgun (WGS) entry which is preliminary data.</text>
</comment>
<sequence length="162" mass="17578">MKHLSWIPDLKSVGAIVHFAVYQGAYLCCNGFLGPCNLTNPFCSSGSCVGDSSLKATPATLQVFSDFPDTVCQPYSVISQSPTTAMIQMCNGVPYRQCRVSGLEPNTWVVGICYNHRMQVLACNSDPAKIQVRRRQIQEGVGAPCDPVEEAWLGCTSPTNVK</sequence>
<proteinExistence type="predicted"/>
<evidence type="ECO:0000313" key="3">
    <source>
        <dbReference type="Proteomes" id="UP000688947"/>
    </source>
</evidence>
<dbReference type="VEuPathDB" id="FungiDB:PC110_g4662"/>
<reference evidence="2" key="1">
    <citation type="submission" date="2021-01" db="EMBL/GenBank/DDBJ databases">
        <title>Phytophthora aleatoria, a newly-described species from Pinus radiata is distinct from Phytophthora cactorum isolates based on comparative genomics.</title>
        <authorList>
            <person name="Mcdougal R."/>
            <person name="Panda P."/>
            <person name="Williams N."/>
            <person name="Studholme D.J."/>
        </authorList>
    </citation>
    <scope>NUCLEOTIDE SEQUENCE</scope>
    <source>
        <strain evidence="2">NZFS 3830</strain>
    </source>
</reference>
<dbReference type="AlphaFoldDB" id="A0A8T1UUJ1"/>
<protein>
    <recommendedName>
        <fullName evidence="1">WLGC domain-containing protein</fullName>
    </recommendedName>
</protein>
<dbReference type="InterPro" id="IPR058256">
    <property type="entry name" value="WLGC"/>
</dbReference>
<evidence type="ECO:0000259" key="1">
    <source>
        <dbReference type="Pfam" id="PF26605"/>
    </source>
</evidence>
<gene>
    <name evidence="2" type="ORF">JG687_00002424</name>
</gene>
<dbReference type="Proteomes" id="UP000688947">
    <property type="component" value="Unassembled WGS sequence"/>
</dbReference>
<evidence type="ECO:0000313" key="2">
    <source>
        <dbReference type="EMBL" id="KAG6970770.1"/>
    </source>
</evidence>
<dbReference type="Pfam" id="PF26605">
    <property type="entry name" value="WLGC"/>
    <property type="match status" value="1"/>
</dbReference>
<feature type="domain" description="WLGC" evidence="1">
    <location>
        <begin position="86"/>
        <end position="156"/>
    </location>
</feature>
<dbReference type="EMBL" id="JAENGZ010000066">
    <property type="protein sequence ID" value="KAG6970770.1"/>
    <property type="molecule type" value="Genomic_DNA"/>
</dbReference>
<organism evidence="2 3">
    <name type="scientific">Phytophthora cactorum</name>
    <dbReference type="NCBI Taxonomy" id="29920"/>
    <lineage>
        <taxon>Eukaryota</taxon>
        <taxon>Sar</taxon>
        <taxon>Stramenopiles</taxon>
        <taxon>Oomycota</taxon>
        <taxon>Peronosporomycetes</taxon>
        <taxon>Peronosporales</taxon>
        <taxon>Peronosporaceae</taxon>
        <taxon>Phytophthora</taxon>
    </lineage>
</organism>
<dbReference type="OrthoDB" id="102925at2759"/>
<name>A0A8T1UUJ1_9STRA</name>